<dbReference type="EMBL" id="RJVQ01000007">
    <property type="protein sequence ID" value="RQW62138.1"/>
    <property type="molecule type" value="Genomic_DNA"/>
</dbReference>
<dbReference type="OrthoDB" id="8455288at2"/>
<dbReference type="Proteomes" id="UP000281112">
    <property type="component" value="Unassembled WGS sequence"/>
</dbReference>
<organism evidence="1 2">
    <name type="scientific">Vibrio viridaestus</name>
    <dbReference type="NCBI Taxonomy" id="2487322"/>
    <lineage>
        <taxon>Bacteria</taxon>
        <taxon>Pseudomonadati</taxon>
        <taxon>Pseudomonadota</taxon>
        <taxon>Gammaproteobacteria</taxon>
        <taxon>Vibrionales</taxon>
        <taxon>Vibrionaceae</taxon>
        <taxon>Vibrio</taxon>
    </lineage>
</organism>
<keyword evidence="2" id="KW-1185">Reference proteome</keyword>
<protein>
    <submittedName>
        <fullName evidence="1">Uncharacterized protein</fullName>
    </submittedName>
</protein>
<proteinExistence type="predicted"/>
<dbReference type="AlphaFoldDB" id="A0A3N9TD68"/>
<evidence type="ECO:0000313" key="2">
    <source>
        <dbReference type="Proteomes" id="UP000281112"/>
    </source>
</evidence>
<gene>
    <name evidence="1" type="ORF">EES38_15590</name>
</gene>
<evidence type="ECO:0000313" key="1">
    <source>
        <dbReference type="EMBL" id="RQW62138.1"/>
    </source>
</evidence>
<accession>A0A3N9TD68</accession>
<sequence length="40" mass="4794">MISACDFPLSLRFVVSRRIFWAEEEIDQWIKALVTNRSHQ</sequence>
<comment type="caution">
    <text evidence="1">The sequence shown here is derived from an EMBL/GenBank/DDBJ whole genome shotgun (WGS) entry which is preliminary data.</text>
</comment>
<name>A0A3N9TD68_9VIBR</name>
<reference evidence="1 2" key="1">
    <citation type="submission" date="2018-11" db="EMBL/GenBank/DDBJ databases">
        <title>Vibrio LJC006 sp. nov., isolated from seawater during the bloom of the enteromorpha.</title>
        <authorList>
            <person name="Liang J."/>
        </authorList>
    </citation>
    <scope>NUCLEOTIDE SEQUENCE [LARGE SCALE GENOMIC DNA]</scope>
    <source>
        <strain evidence="1 2">LJC006</strain>
    </source>
</reference>